<dbReference type="InterPro" id="IPR001314">
    <property type="entry name" value="Peptidase_S1A"/>
</dbReference>
<evidence type="ECO:0000259" key="11">
    <source>
        <dbReference type="PROSITE" id="PS50240"/>
    </source>
</evidence>
<dbReference type="InterPro" id="IPR018114">
    <property type="entry name" value="TRYPSIN_HIS"/>
</dbReference>
<dbReference type="PROSITE" id="PS50240">
    <property type="entry name" value="TRYPSIN_DOM"/>
    <property type="match status" value="1"/>
</dbReference>
<dbReference type="GO" id="GO:0004252">
    <property type="term" value="F:serine-type endopeptidase activity"/>
    <property type="evidence" value="ECO:0007669"/>
    <property type="project" value="InterPro"/>
</dbReference>
<feature type="domain" description="Peptidase S1" evidence="11">
    <location>
        <begin position="23"/>
        <end position="249"/>
    </location>
</feature>
<dbReference type="PANTHER" id="PTHR24271:SF54">
    <property type="entry name" value="COMPLEMENT FACTOR D"/>
    <property type="match status" value="1"/>
</dbReference>
<keyword evidence="5 9" id="KW-0378">Hydrolase</keyword>
<protein>
    <recommendedName>
        <fullName evidence="11">Peptidase S1 domain-containing protein</fullName>
    </recommendedName>
</protein>
<evidence type="ECO:0000256" key="8">
    <source>
        <dbReference type="ARBA" id="ARBA00023157"/>
    </source>
</evidence>
<dbReference type="GO" id="GO:0006508">
    <property type="term" value="P:proteolysis"/>
    <property type="evidence" value="ECO:0007669"/>
    <property type="project" value="UniProtKB-KW"/>
</dbReference>
<evidence type="ECO:0000313" key="12">
    <source>
        <dbReference type="EMBL" id="KAB5581856.1"/>
    </source>
</evidence>
<proteinExistence type="predicted"/>
<dbReference type="CDD" id="cd00190">
    <property type="entry name" value="Tryp_SPc"/>
    <property type="match status" value="1"/>
</dbReference>
<dbReference type="InterPro" id="IPR043504">
    <property type="entry name" value="Peptidase_S1_PA_chymotrypsin"/>
</dbReference>
<gene>
    <name evidence="12" type="ORF">PHYPO_G00180410</name>
</gene>
<dbReference type="SMART" id="SM00020">
    <property type="entry name" value="Tryp_SPc"/>
    <property type="match status" value="1"/>
</dbReference>
<keyword evidence="2" id="KW-0964">Secreted</keyword>
<evidence type="ECO:0000256" key="10">
    <source>
        <dbReference type="SAM" id="SignalP"/>
    </source>
</evidence>
<dbReference type="PRINTS" id="PR00722">
    <property type="entry name" value="CHYMOTRYPSIN"/>
</dbReference>
<dbReference type="PANTHER" id="PTHR24271">
    <property type="entry name" value="KALLIKREIN-RELATED"/>
    <property type="match status" value="1"/>
</dbReference>
<dbReference type="AlphaFoldDB" id="A0A5N5PSK4"/>
<dbReference type="InterPro" id="IPR001254">
    <property type="entry name" value="Trypsin_dom"/>
</dbReference>
<reference evidence="12 13" key="1">
    <citation type="submission" date="2019-06" db="EMBL/GenBank/DDBJ databases">
        <title>A chromosome-scale genome assembly of the striped catfish, Pangasianodon hypophthalmus.</title>
        <authorList>
            <person name="Wen M."/>
            <person name="Zahm M."/>
            <person name="Roques C."/>
            <person name="Cabau C."/>
            <person name="Klopp C."/>
            <person name="Donnadieu C."/>
            <person name="Jouanno E."/>
            <person name="Avarre J.-C."/>
            <person name="Campet M."/>
            <person name="Ha T.T.T."/>
            <person name="Dugue R."/>
            <person name="Lampietro C."/>
            <person name="Louis A."/>
            <person name="Herpin A."/>
            <person name="Echchiki A."/>
            <person name="Berthelot C."/>
            <person name="Parey E."/>
            <person name="Roest-Crollius H."/>
            <person name="Braasch I."/>
            <person name="Postlethwait J."/>
            <person name="Bobe J."/>
            <person name="Montfort J."/>
            <person name="Bouchez O."/>
            <person name="Begum T."/>
            <person name="Schartl M."/>
            <person name="Guiguen Y."/>
        </authorList>
    </citation>
    <scope>NUCLEOTIDE SEQUENCE [LARGE SCALE GENOMIC DNA]</scope>
    <source>
        <strain evidence="12 13">Indonesia</strain>
        <tissue evidence="12">Blood</tissue>
    </source>
</reference>
<feature type="signal peptide" evidence="10">
    <location>
        <begin position="1"/>
        <end position="22"/>
    </location>
</feature>
<dbReference type="SUPFAM" id="SSF50494">
    <property type="entry name" value="Trypsin-like serine proteases"/>
    <property type="match status" value="1"/>
</dbReference>
<organism evidence="12 13">
    <name type="scientific">Pangasianodon hypophthalmus</name>
    <name type="common">Striped catfish</name>
    <name type="synonym">Helicophagus hypophthalmus</name>
    <dbReference type="NCBI Taxonomy" id="310915"/>
    <lineage>
        <taxon>Eukaryota</taxon>
        <taxon>Metazoa</taxon>
        <taxon>Chordata</taxon>
        <taxon>Craniata</taxon>
        <taxon>Vertebrata</taxon>
        <taxon>Euteleostomi</taxon>
        <taxon>Actinopterygii</taxon>
        <taxon>Neopterygii</taxon>
        <taxon>Teleostei</taxon>
        <taxon>Ostariophysi</taxon>
        <taxon>Siluriformes</taxon>
        <taxon>Pangasiidae</taxon>
        <taxon>Pangasianodon</taxon>
    </lineage>
</organism>
<dbReference type="GO" id="GO:0005576">
    <property type="term" value="C:extracellular region"/>
    <property type="evidence" value="ECO:0007669"/>
    <property type="project" value="UniProtKB-SubCell"/>
</dbReference>
<keyword evidence="3 9" id="KW-0645">Protease</keyword>
<evidence type="ECO:0000256" key="2">
    <source>
        <dbReference type="ARBA" id="ARBA00022525"/>
    </source>
</evidence>
<name>A0A5N5PSK4_PANHP</name>
<dbReference type="EMBL" id="VFJC01000004">
    <property type="protein sequence ID" value="KAB5581856.1"/>
    <property type="molecule type" value="Genomic_DNA"/>
</dbReference>
<evidence type="ECO:0000256" key="4">
    <source>
        <dbReference type="ARBA" id="ARBA00022729"/>
    </source>
</evidence>
<evidence type="ECO:0000256" key="3">
    <source>
        <dbReference type="ARBA" id="ARBA00022670"/>
    </source>
</evidence>
<accession>A0A5N5PSK4</accession>
<evidence type="ECO:0000256" key="6">
    <source>
        <dbReference type="ARBA" id="ARBA00022825"/>
    </source>
</evidence>
<evidence type="ECO:0000256" key="9">
    <source>
        <dbReference type="RuleBase" id="RU363034"/>
    </source>
</evidence>
<comment type="subcellular location">
    <subcellularLocation>
        <location evidence="1">Secreted</location>
    </subcellularLocation>
</comment>
<keyword evidence="8" id="KW-1015">Disulfide bond</keyword>
<dbReference type="PROSITE" id="PS00135">
    <property type="entry name" value="TRYPSIN_SER"/>
    <property type="match status" value="1"/>
</dbReference>
<dbReference type="Gene3D" id="2.40.10.10">
    <property type="entry name" value="Trypsin-like serine proteases"/>
    <property type="match status" value="2"/>
</dbReference>
<dbReference type="InterPro" id="IPR009003">
    <property type="entry name" value="Peptidase_S1_PA"/>
</dbReference>
<dbReference type="PROSITE" id="PS00134">
    <property type="entry name" value="TRYPSIN_HIS"/>
    <property type="match status" value="1"/>
</dbReference>
<evidence type="ECO:0000313" key="13">
    <source>
        <dbReference type="Proteomes" id="UP000327468"/>
    </source>
</evidence>
<keyword evidence="4 10" id="KW-0732">Signal</keyword>
<feature type="chain" id="PRO_5024413830" description="Peptidase S1 domain-containing protein" evidence="10">
    <location>
        <begin position="23"/>
        <end position="250"/>
    </location>
</feature>
<keyword evidence="13" id="KW-1185">Reference proteome</keyword>
<evidence type="ECO:0000256" key="5">
    <source>
        <dbReference type="ARBA" id="ARBA00022801"/>
    </source>
</evidence>
<dbReference type="FunFam" id="2.40.10.10:FF:000120">
    <property type="entry name" value="Putative serine protease"/>
    <property type="match status" value="1"/>
</dbReference>
<dbReference type="Pfam" id="PF00089">
    <property type="entry name" value="Trypsin"/>
    <property type="match status" value="1"/>
</dbReference>
<keyword evidence="6 9" id="KW-0720">Serine protease</keyword>
<keyword evidence="7" id="KW-0865">Zymogen</keyword>
<comment type="caution">
    <text evidence="12">The sequence shown here is derived from an EMBL/GenBank/DDBJ whole genome shotgun (WGS) entry which is preliminary data.</text>
</comment>
<dbReference type="Proteomes" id="UP000327468">
    <property type="component" value="Chromosome 3"/>
</dbReference>
<evidence type="ECO:0000256" key="1">
    <source>
        <dbReference type="ARBA" id="ARBA00004613"/>
    </source>
</evidence>
<sequence>MGSLQMIFASALFYALLLTGECITGGNEAAPHSRPYMASLQLEGKHNCGGFLISSQWVMSAAHCFQDGNNYKVVLGAHSLSQAEDTKQTFDMAAVYNHPDFKIENYDNDIALVKVNQPVTESDAVKPLKFQRAGGSDPGTDAAVETAGWGSLNNLGSRPDKLHEVTVAVIRRQFCGRSNSYGESFTTNMLCAGKPRKDTCDGDSGGPLIYKGIAVGITSNGGRKCGSTRKPGLYTIISHYDDWITRTMTQ</sequence>
<dbReference type="InterPro" id="IPR033116">
    <property type="entry name" value="TRYPSIN_SER"/>
</dbReference>
<evidence type="ECO:0000256" key="7">
    <source>
        <dbReference type="ARBA" id="ARBA00023145"/>
    </source>
</evidence>